<dbReference type="InterPro" id="IPR036374">
    <property type="entry name" value="OxRdtase_Mopterin-bd_sf"/>
</dbReference>
<proteinExistence type="predicted"/>
<evidence type="ECO:0000313" key="2">
    <source>
        <dbReference type="EMBL" id="RXS96912.1"/>
    </source>
</evidence>
<comment type="caution">
    <text evidence="2">The sequence shown here is derived from an EMBL/GenBank/DDBJ whole genome shotgun (WGS) entry which is preliminary data.</text>
</comment>
<dbReference type="EMBL" id="SDMK01000001">
    <property type="protein sequence ID" value="RXS96912.1"/>
    <property type="molecule type" value="Genomic_DNA"/>
</dbReference>
<keyword evidence="3" id="KW-1185">Reference proteome</keyword>
<evidence type="ECO:0000259" key="1">
    <source>
        <dbReference type="Pfam" id="PF00174"/>
    </source>
</evidence>
<dbReference type="Proteomes" id="UP000290253">
    <property type="component" value="Unassembled WGS sequence"/>
</dbReference>
<dbReference type="InterPro" id="IPR000572">
    <property type="entry name" value="OxRdtase_Mopterin-bd_dom"/>
</dbReference>
<accession>A0A4V1NVS2</accession>
<feature type="domain" description="Oxidoreductase molybdopterin-binding" evidence="1">
    <location>
        <begin position="113"/>
        <end position="214"/>
    </location>
</feature>
<gene>
    <name evidence="2" type="ORF">ESZ00_02945</name>
</gene>
<organism evidence="2 3">
    <name type="scientific">Silvibacterium dinghuense</name>
    <dbReference type="NCBI Taxonomy" id="1560006"/>
    <lineage>
        <taxon>Bacteria</taxon>
        <taxon>Pseudomonadati</taxon>
        <taxon>Acidobacteriota</taxon>
        <taxon>Terriglobia</taxon>
        <taxon>Terriglobales</taxon>
        <taxon>Acidobacteriaceae</taxon>
        <taxon>Silvibacterium</taxon>
    </lineage>
</organism>
<sequence>MLLHHYQPEHASLSPACRRIRSPILTSPVTSYFSPAEIPMSRTPILAFALLLGSAVFVSPCARAQTEMAHEHAPGPLVTALAIHTPAGSATLSLEDLKAKPHITVTVHNPHTNADETYSGVPLIELLAPLGTPHGKDLHGKGLSDYIIATGSDGYKAVIALAEIDPEFHPGQVLVADTMDGKPIDAKTGPFRLVVSEDKRPARSVHNLASIELKAAE</sequence>
<evidence type="ECO:0000313" key="3">
    <source>
        <dbReference type="Proteomes" id="UP000290253"/>
    </source>
</evidence>
<dbReference type="Gene3D" id="3.90.420.10">
    <property type="entry name" value="Oxidoreductase, molybdopterin-binding domain"/>
    <property type="match status" value="1"/>
</dbReference>
<dbReference type="Pfam" id="PF00174">
    <property type="entry name" value="Oxidored_molyb"/>
    <property type="match status" value="1"/>
</dbReference>
<protein>
    <recommendedName>
        <fullName evidence="1">Oxidoreductase molybdopterin-binding domain-containing protein</fullName>
    </recommendedName>
</protein>
<dbReference type="SUPFAM" id="SSF56524">
    <property type="entry name" value="Oxidoreductase molybdopterin-binding domain"/>
    <property type="match status" value="1"/>
</dbReference>
<reference evidence="2 3" key="1">
    <citation type="journal article" date="2016" name="Int. J. Syst. Evol. Microbiol.">
        <title>Acidipila dinghuensis sp. nov., an acidobacterium isolated from forest soil.</title>
        <authorList>
            <person name="Jiang Y.W."/>
            <person name="Wang J."/>
            <person name="Chen M.H."/>
            <person name="Lv Y.Y."/>
            <person name="Qiu L.H."/>
        </authorList>
    </citation>
    <scope>NUCLEOTIDE SEQUENCE [LARGE SCALE GENOMIC DNA]</scope>
    <source>
        <strain evidence="2 3">DHOF10</strain>
    </source>
</reference>
<dbReference type="OrthoDB" id="129599at2"/>
<name>A0A4V1NVS2_9BACT</name>
<dbReference type="AlphaFoldDB" id="A0A4V1NVS2"/>